<dbReference type="AlphaFoldDB" id="A0A0A2FD08"/>
<proteinExistence type="predicted"/>
<dbReference type="Proteomes" id="UP000030130">
    <property type="component" value="Unassembled WGS sequence"/>
</dbReference>
<evidence type="ECO:0000313" key="1">
    <source>
        <dbReference type="EMBL" id="KGN88007.1"/>
    </source>
</evidence>
<gene>
    <name evidence="1" type="ORF">HR08_01045</name>
</gene>
<accession>A0A0A2FD08</accession>
<dbReference type="RefSeq" id="WP_039419930.1">
    <property type="nucleotide sequence ID" value="NZ_JRAI01000005.1"/>
</dbReference>
<name>A0A0A2FD08_9PORP</name>
<organism evidence="1 2">
    <name type="scientific">Porphyromonas gulae</name>
    <dbReference type="NCBI Taxonomy" id="111105"/>
    <lineage>
        <taxon>Bacteria</taxon>
        <taxon>Pseudomonadati</taxon>
        <taxon>Bacteroidota</taxon>
        <taxon>Bacteroidia</taxon>
        <taxon>Bacteroidales</taxon>
        <taxon>Porphyromonadaceae</taxon>
        <taxon>Porphyromonas</taxon>
    </lineage>
</organism>
<sequence>MGIKKKKTKSLLNGCFDLYLRSFIKNETHIELIKLAVEMFILNRTSIGELIKPLQFKAKIYETQYGKFLYLGSEYGYRIISTSGEKPILYIGKHRKICSSIKEAKHIANAVHRERIMQLFDI</sequence>
<dbReference type="EMBL" id="JRAI01000005">
    <property type="protein sequence ID" value="KGN88007.1"/>
    <property type="molecule type" value="Genomic_DNA"/>
</dbReference>
<comment type="caution">
    <text evidence="1">The sequence shown here is derived from an EMBL/GenBank/DDBJ whole genome shotgun (WGS) entry which is preliminary data.</text>
</comment>
<reference evidence="1 2" key="1">
    <citation type="submission" date="2014-08" db="EMBL/GenBank/DDBJ databases">
        <title>Porphyromonas gulae strain:COT-052_OH1451 Genome sequencing.</title>
        <authorList>
            <person name="Wallis C."/>
            <person name="Deusch O."/>
            <person name="O'Flynn C."/>
            <person name="Davis I."/>
            <person name="Jospin G."/>
            <person name="Darling A.E."/>
            <person name="Coil D.A."/>
            <person name="Alexiev A."/>
            <person name="Horsfall A."/>
            <person name="Kirkwood N."/>
            <person name="Harris S."/>
            <person name="Eisen J.A."/>
        </authorList>
    </citation>
    <scope>NUCLEOTIDE SEQUENCE [LARGE SCALE GENOMIC DNA]</scope>
    <source>
        <strain evidence="2">COT-052 OH1451</strain>
    </source>
</reference>
<evidence type="ECO:0000313" key="2">
    <source>
        <dbReference type="Proteomes" id="UP000030130"/>
    </source>
</evidence>
<protein>
    <submittedName>
        <fullName evidence="1">Uncharacterized protein</fullName>
    </submittedName>
</protein>